<keyword evidence="1" id="KW-1133">Transmembrane helix</keyword>
<keyword evidence="1" id="KW-0812">Transmembrane</keyword>
<gene>
    <name evidence="2" type="ORF">Ljor_2235</name>
</gene>
<reference evidence="2 3" key="1">
    <citation type="submission" date="2015-11" db="EMBL/GenBank/DDBJ databases">
        <title>Genomic analysis of 38 Legionella species identifies large and diverse effector repertoires.</title>
        <authorList>
            <person name="Burstein D."/>
            <person name="Amaro F."/>
            <person name="Zusman T."/>
            <person name="Lifshitz Z."/>
            <person name="Cohen O."/>
            <person name="Gilbert J.A."/>
            <person name="Pupko T."/>
            <person name="Shuman H.A."/>
            <person name="Segal G."/>
        </authorList>
    </citation>
    <scope>NUCLEOTIDE SEQUENCE [LARGE SCALE GENOMIC DNA]</scope>
    <source>
        <strain evidence="2 3">BL-540</strain>
    </source>
</reference>
<dbReference type="OrthoDB" id="2489132at2"/>
<feature type="transmembrane region" description="Helical" evidence="1">
    <location>
        <begin position="278"/>
        <end position="299"/>
    </location>
</feature>
<protein>
    <submittedName>
        <fullName evidence="2">Uncharacterized protein</fullName>
    </submittedName>
</protein>
<dbReference type="PATRIC" id="fig|456.5.peg.2406"/>
<keyword evidence="1" id="KW-0472">Membrane</keyword>
<name>A0A0W0VE76_9GAMM</name>
<feature type="transmembrane region" description="Helical" evidence="1">
    <location>
        <begin position="311"/>
        <end position="335"/>
    </location>
</feature>
<accession>A0A0W0VE76</accession>
<evidence type="ECO:0000256" key="1">
    <source>
        <dbReference type="SAM" id="Phobius"/>
    </source>
</evidence>
<evidence type="ECO:0000313" key="2">
    <source>
        <dbReference type="EMBL" id="KTD17929.1"/>
    </source>
</evidence>
<proteinExistence type="predicted"/>
<dbReference type="AlphaFoldDB" id="A0A0W0VE76"/>
<keyword evidence="3" id="KW-1185">Reference proteome</keyword>
<comment type="caution">
    <text evidence="2">The sequence shown here is derived from an EMBL/GenBank/DDBJ whole genome shotgun (WGS) entry which is preliminary data.</text>
</comment>
<dbReference type="RefSeq" id="WP_058471641.1">
    <property type="nucleotide sequence ID" value="NZ_CAAAIC010000001.1"/>
</dbReference>
<dbReference type="Proteomes" id="UP000055035">
    <property type="component" value="Unassembled WGS sequence"/>
</dbReference>
<feature type="transmembrane region" description="Helical" evidence="1">
    <location>
        <begin position="356"/>
        <end position="375"/>
    </location>
</feature>
<dbReference type="EMBL" id="LNYJ01000011">
    <property type="protein sequence ID" value="KTD17929.1"/>
    <property type="molecule type" value="Genomic_DNA"/>
</dbReference>
<sequence length="376" mass="43871">MALGQLNNKQLGIISSLISLLFLIAIVVMWLIIKYHQYPTFPNRVDSLEQLGQKINEYNQLFSGHKQKPTYIPTGLFIQSMEFDNANTVLVSGYVWQKYPNNLLPPEEGVVFPESKVRIWWASAYQLRFDDYQVRGWQFGGVPIFQDFDYSNYPFDIQVIWLRLWSREFYKNIILVPDLNAYQSTKQKLLGLEKNIVEVGLKFEESFFSMEKLNMDSNFGIKNYRYTENYPELYYNIIVSRYFIDAFIHYLLPVIVIWSILFSLVMMTRTKAEERQKLGLSTIGIISALGAAFFSILVINANLRSQFPGQPILYIELFYAVTYLVISLIAINAFIVTGQDKIPACLKWRDNLLPKLLFWPVILGSLALLTFFRFFM</sequence>
<dbReference type="STRING" id="456.Ljor_2235"/>
<feature type="transmembrane region" description="Helical" evidence="1">
    <location>
        <begin position="12"/>
        <end position="33"/>
    </location>
</feature>
<evidence type="ECO:0000313" key="3">
    <source>
        <dbReference type="Proteomes" id="UP000055035"/>
    </source>
</evidence>
<feature type="transmembrane region" description="Helical" evidence="1">
    <location>
        <begin position="247"/>
        <end position="266"/>
    </location>
</feature>
<organism evidence="2 3">
    <name type="scientific">Legionella jordanis</name>
    <dbReference type="NCBI Taxonomy" id="456"/>
    <lineage>
        <taxon>Bacteria</taxon>
        <taxon>Pseudomonadati</taxon>
        <taxon>Pseudomonadota</taxon>
        <taxon>Gammaproteobacteria</taxon>
        <taxon>Legionellales</taxon>
        <taxon>Legionellaceae</taxon>
        <taxon>Legionella</taxon>
    </lineage>
</organism>